<reference evidence="2 3" key="1">
    <citation type="submission" date="2015-10" db="EMBL/GenBank/DDBJ databases">
        <title>Full genome of DAOMC 229536 Phialocephala scopiformis, a fungal endophyte of spruce producing the potent anti-insectan compound rugulosin.</title>
        <authorList>
            <consortium name="DOE Joint Genome Institute"/>
            <person name="Walker A.K."/>
            <person name="Frasz S.L."/>
            <person name="Seifert K.A."/>
            <person name="Miller J.D."/>
            <person name="Mondo S.J."/>
            <person name="Labutti K."/>
            <person name="Lipzen A."/>
            <person name="Dockter R."/>
            <person name="Kennedy M."/>
            <person name="Grigoriev I.V."/>
            <person name="Spatafora J.W."/>
        </authorList>
    </citation>
    <scope>NUCLEOTIDE SEQUENCE [LARGE SCALE GENOMIC DNA]</scope>
    <source>
        <strain evidence="2 3">CBS 120377</strain>
    </source>
</reference>
<evidence type="ECO:0000313" key="3">
    <source>
        <dbReference type="Proteomes" id="UP000070700"/>
    </source>
</evidence>
<sequence>MAKPQLWLLIVSGLEAETYREDEESISRIDNKRIIIPYLWLRVGLFLHGQSLKAIERTKKCLSNEKLHQRERLAQGMEKKCGVEKIRTSLSHEYNNRGPPKILADFVGAELYVSMVAMDMSKIRARLGKTKIGEKISGLKMYNVASERDLDHRDTCSAFLHDRDRPRRVRNYIHLLIQPLPVPQTSINNTNTTIMVRPSRRAVWVASTMRSAGLIMQDSKYRAAQEMKKRDHFKIEVCFSYNLREARESDTFKREIAGETKGERRLREAALWDIEDEDSDDGGDYDEIVELSGEDCYAGSLMLHDLCDEIDAEGLDRVFHVRQVIGPSWVTLEASMSAGTLPELFQWFGSLIGYDYKDCDFLNGTDSIIYGKKEEFKHLHWIDLWRLADRLISSKICNLAARMIAGATWVIDEKEDSDDEGTPGYWKYTRPTPHGPYFEHRPFEKDHNREEGEDDGDHEDGANDHDGMEYEEEEDGDHEDEANDQEGLEYEEKEKEDEDEDGENGQDGMECEEEEEDEDEEMSDCNDEEDEDESLWSEGSWSDPVEFRRTVWNEYTFINAGVILDVWRATDFAEDVKYDLSAGQINWENKKLLSFLLDCVIYKDVKTFNGLKHPSGVVMGPEIMALLKNGSELAAELGVRCYRAGMNPMDETCPWKEDNINHYLEVIQHYD</sequence>
<dbReference type="Proteomes" id="UP000070700">
    <property type="component" value="Unassembled WGS sequence"/>
</dbReference>
<gene>
    <name evidence="2" type="ORF">LY89DRAFT_669485</name>
</gene>
<dbReference type="RefSeq" id="XP_018071413.1">
    <property type="nucleotide sequence ID" value="XM_018213101.1"/>
</dbReference>
<protein>
    <submittedName>
        <fullName evidence="2">Uncharacterized protein</fullName>
    </submittedName>
</protein>
<name>A0A194XA58_MOLSC</name>
<feature type="compositionally biased region" description="Basic and acidic residues" evidence="1">
    <location>
        <begin position="459"/>
        <end position="468"/>
    </location>
</feature>
<proteinExistence type="predicted"/>
<dbReference type="GeneID" id="28822827"/>
<feature type="compositionally biased region" description="Acidic residues" evidence="1">
    <location>
        <begin position="469"/>
        <end position="535"/>
    </location>
</feature>
<organism evidence="2 3">
    <name type="scientific">Mollisia scopiformis</name>
    <name type="common">Conifer needle endophyte fungus</name>
    <name type="synonym">Phialocephala scopiformis</name>
    <dbReference type="NCBI Taxonomy" id="149040"/>
    <lineage>
        <taxon>Eukaryota</taxon>
        <taxon>Fungi</taxon>
        <taxon>Dikarya</taxon>
        <taxon>Ascomycota</taxon>
        <taxon>Pezizomycotina</taxon>
        <taxon>Leotiomycetes</taxon>
        <taxon>Helotiales</taxon>
        <taxon>Mollisiaceae</taxon>
        <taxon>Mollisia</taxon>
    </lineage>
</organism>
<keyword evidence="3" id="KW-1185">Reference proteome</keyword>
<dbReference type="EMBL" id="KQ947415">
    <property type="protein sequence ID" value="KUJ17058.1"/>
    <property type="molecule type" value="Genomic_DNA"/>
</dbReference>
<dbReference type="AlphaFoldDB" id="A0A194XA58"/>
<dbReference type="KEGG" id="psco:LY89DRAFT_669485"/>
<feature type="compositionally biased region" description="Basic and acidic residues" evidence="1">
    <location>
        <begin position="437"/>
        <end position="450"/>
    </location>
</feature>
<evidence type="ECO:0000313" key="2">
    <source>
        <dbReference type="EMBL" id="KUJ17058.1"/>
    </source>
</evidence>
<dbReference type="InParanoid" id="A0A194XA58"/>
<feature type="region of interest" description="Disordered" evidence="1">
    <location>
        <begin position="415"/>
        <end position="539"/>
    </location>
</feature>
<accession>A0A194XA58</accession>
<evidence type="ECO:0000256" key="1">
    <source>
        <dbReference type="SAM" id="MobiDB-lite"/>
    </source>
</evidence>